<evidence type="ECO:0000313" key="5">
    <source>
        <dbReference type="Proteomes" id="UP000187735"/>
    </source>
</evidence>
<protein>
    <recommendedName>
        <fullName evidence="6">DUF1553 domain-containing protein</fullName>
    </recommendedName>
</protein>
<dbReference type="Pfam" id="PF07583">
    <property type="entry name" value="PSCyt2"/>
    <property type="match status" value="1"/>
</dbReference>
<keyword evidence="5" id="KW-1185">Reference proteome</keyword>
<feature type="domain" description="DUF1553" evidence="3">
    <location>
        <begin position="293"/>
        <end position="410"/>
    </location>
</feature>
<dbReference type="EMBL" id="CP017641">
    <property type="protein sequence ID" value="APZ94113.1"/>
    <property type="molecule type" value="Genomic_DNA"/>
</dbReference>
<evidence type="ECO:0000256" key="1">
    <source>
        <dbReference type="SAM" id="SignalP"/>
    </source>
</evidence>
<gene>
    <name evidence="4" type="ORF">Fuma_03736</name>
</gene>
<evidence type="ECO:0000259" key="2">
    <source>
        <dbReference type="Pfam" id="PF07583"/>
    </source>
</evidence>
<name>A0A1P8WJ85_9PLAN</name>
<dbReference type="STRING" id="1891926.Fuma_03736"/>
<dbReference type="InterPro" id="IPR022655">
    <property type="entry name" value="DUF1553"/>
</dbReference>
<dbReference type="OrthoDB" id="289126at2"/>
<dbReference type="PANTHER" id="PTHR35889:SF3">
    <property type="entry name" value="F-BOX DOMAIN-CONTAINING PROTEIN"/>
    <property type="match status" value="1"/>
</dbReference>
<feature type="domain" description="DUF1549" evidence="2">
    <location>
        <begin position="47"/>
        <end position="237"/>
    </location>
</feature>
<dbReference type="Proteomes" id="UP000187735">
    <property type="component" value="Chromosome"/>
</dbReference>
<evidence type="ECO:0008006" key="6">
    <source>
        <dbReference type="Google" id="ProtNLM"/>
    </source>
</evidence>
<evidence type="ECO:0000313" key="4">
    <source>
        <dbReference type="EMBL" id="APZ94113.1"/>
    </source>
</evidence>
<dbReference type="RefSeq" id="WP_077025470.1">
    <property type="nucleotide sequence ID" value="NZ_CP017641.1"/>
</dbReference>
<accession>A0A1P8WJ85</accession>
<proteinExistence type="predicted"/>
<feature type="chain" id="PRO_5013360808" description="DUF1553 domain-containing protein" evidence="1">
    <location>
        <begin position="25"/>
        <end position="543"/>
    </location>
</feature>
<dbReference type="InterPro" id="IPR011444">
    <property type="entry name" value="DUF1549"/>
</dbReference>
<dbReference type="AlphaFoldDB" id="A0A1P8WJ85"/>
<dbReference type="Pfam" id="PF07587">
    <property type="entry name" value="PSD1"/>
    <property type="match status" value="1"/>
</dbReference>
<feature type="signal peptide" evidence="1">
    <location>
        <begin position="1"/>
        <end position="24"/>
    </location>
</feature>
<dbReference type="KEGG" id="fmr:Fuma_03736"/>
<reference evidence="4 5" key="1">
    <citation type="journal article" date="2016" name="Front. Microbiol.">
        <title>Fuerstia marisgermanicae gen. nov., sp. nov., an Unusual Member of the Phylum Planctomycetes from the German Wadden Sea.</title>
        <authorList>
            <person name="Kohn T."/>
            <person name="Heuer A."/>
            <person name="Jogler M."/>
            <person name="Vollmers J."/>
            <person name="Boedeker C."/>
            <person name="Bunk B."/>
            <person name="Rast P."/>
            <person name="Borchert D."/>
            <person name="Glockner I."/>
            <person name="Freese H.M."/>
            <person name="Klenk H.P."/>
            <person name="Overmann J."/>
            <person name="Kaster A.K."/>
            <person name="Rohde M."/>
            <person name="Wiegand S."/>
            <person name="Jogler C."/>
        </authorList>
    </citation>
    <scope>NUCLEOTIDE SEQUENCE [LARGE SCALE GENOMIC DNA]</scope>
    <source>
        <strain evidence="4 5">NH11</strain>
    </source>
</reference>
<organism evidence="4 5">
    <name type="scientific">Fuerstiella marisgermanici</name>
    <dbReference type="NCBI Taxonomy" id="1891926"/>
    <lineage>
        <taxon>Bacteria</taxon>
        <taxon>Pseudomonadati</taxon>
        <taxon>Planctomycetota</taxon>
        <taxon>Planctomycetia</taxon>
        <taxon>Planctomycetales</taxon>
        <taxon>Planctomycetaceae</taxon>
        <taxon>Fuerstiella</taxon>
    </lineage>
</organism>
<evidence type="ECO:0000259" key="3">
    <source>
        <dbReference type="Pfam" id="PF07587"/>
    </source>
</evidence>
<dbReference type="PANTHER" id="PTHR35889">
    <property type="entry name" value="CYCLOINULO-OLIGOSACCHARIDE FRUCTANOTRANSFERASE-RELATED"/>
    <property type="match status" value="1"/>
</dbReference>
<sequence length="543" mass="60530" precursor="true">MRRRPPHFAILLCCGLLTVLRASVADERTGESTPATDDSVQAVAQLVDGILQQSWQAEIVTPAAPATDEEFIRRLYLDLAGRIPAVSEAREFLADKSPNKRLAVVEQLLSSPGFVRHFTTVLRNALIPQATSQPQFRSLIPGFDAWLWEHIAKGSSYDTIVRSIIASELNLNNGPALASTTSPDAFFAVRELKPENLAAGTARAFLGVRLDCAQCHDHPFDMWTQQQFWNMAAFYSGFSRPEDEDEANPAMMNITEQTASRSIKMAGADAMIPAVFLTGTQPEWEQQGDRSPRQILADWIVDENNPWFAKMAVNRVWAQFFGRGIVDPVDDFSDNNPPSHPEVLQLLADDFVAHDYDLKRLVRVIAATQAYQLSGRQTHESQTEPAHFARAVLRGLTPEQFFDSLAEAVGFYQPFRSDNPFVVDTNSPRARFVDLFRGSAESPLERETTILQALAMMNGEFIDNATSLEDSRTLKAVVDFPAMTREEKLNTLFLAALSRSPTAAEQQRFGDYLKSGGVENDERAAMADVFWVLLNSSEFLLNH</sequence>
<keyword evidence="1" id="KW-0732">Signal</keyword>